<keyword evidence="2" id="KW-1185">Reference proteome</keyword>
<evidence type="ECO:0000313" key="1">
    <source>
        <dbReference type="EMBL" id="SDD52151.1"/>
    </source>
</evidence>
<evidence type="ECO:0000313" key="2">
    <source>
        <dbReference type="Proteomes" id="UP000199603"/>
    </source>
</evidence>
<protein>
    <submittedName>
        <fullName evidence="1">Uncharacterized protein</fullName>
    </submittedName>
</protein>
<gene>
    <name evidence="1" type="ORF">SAMN04488509_10348</name>
</gene>
<name>A0A1G6VF78_9GAMM</name>
<dbReference type="Proteomes" id="UP000199603">
    <property type="component" value="Unassembled WGS sequence"/>
</dbReference>
<dbReference type="STRING" id="265719.SAMN04488509_10348"/>
<reference evidence="1 2" key="1">
    <citation type="submission" date="2016-10" db="EMBL/GenBank/DDBJ databases">
        <authorList>
            <person name="de Groot N.N."/>
        </authorList>
    </citation>
    <scope>NUCLEOTIDE SEQUENCE [LARGE SCALE GENOMIC DNA]</scope>
    <source>
        <strain evidence="1 2">DSM 16957</strain>
    </source>
</reference>
<proteinExistence type="predicted"/>
<dbReference type="AlphaFoldDB" id="A0A1G6VF78"/>
<accession>A0A1G6VF78</accession>
<dbReference type="EMBL" id="FNAG01000003">
    <property type="protein sequence ID" value="SDD52151.1"/>
    <property type="molecule type" value="Genomic_DNA"/>
</dbReference>
<sequence>MRAAGGCVDVPLNAPPRFEIRIGWALAHHGLHARLGLVPALRRSKRRARAFGQPSGGPQRTPAIGWALAHHELHARLGLVSALRRSKRSARAFGPPCGGPQRTSAIGWALAHHGLHARLGLVSALRRSKRSARAFGQPCGLPESLFFAWPKKRNQKKGHPSSAPFAHPCAPGLRASAGVRGQCIPALSRTSPASLPATLRADRPSLAAPQGPQEARGLLPAEAAARCVCAFRLVLQHRL</sequence>
<organism evidence="1 2">
    <name type="scientific">Aquimonas voraii</name>
    <dbReference type="NCBI Taxonomy" id="265719"/>
    <lineage>
        <taxon>Bacteria</taxon>
        <taxon>Pseudomonadati</taxon>
        <taxon>Pseudomonadota</taxon>
        <taxon>Gammaproteobacteria</taxon>
        <taxon>Lysobacterales</taxon>
        <taxon>Lysobacteraceae</taxon>
        <taxon>Aquimonas</taxon>
    </lineage>
</organism>